<keyword evidence="3" id="KW-1185">Reference proteome</keyword>
<dbReference type="Proteomes" id="UP000237105">
    <property type="component" value="Unassembled WGS sequence"/>
</dbReference>
<feature type="transmembrane region" description="Helical" evidence="1">
    <location>
        <begin position="6"/>
        <end position="31"/>
    </location>
</feature>
<evidence type="ECO:0000313" key="3">
    <source>
        <dbReference type="Proteomes" id="UP000237105"/>
    </source>
</evidence>
<evidence type="ECO:0008006" key="4">
    <source>
        <dbReference type="Google" id="ProtNLM"/>
    </source>
</evidence>
<keyword evidence="1" id="KW-0472">Membrane</keyword>
<protein>
    <recommendedName>
        <fullName evidence="4">Transmembrane protein</fullName>
    </recommendedName>
</protein>
<evidence type="ECO:0000313" key="2">
    <source>
        <dbReference type="EMBL" id="PON38372.1"/>
    </source>
</evidence>
<dbReference type="EMBL" id="JXTB01000497">
    <property type="protein sequence ID" value="PON38372.1"/>
    <property type="molecule type" value="Genomic_DNA"/>
</dbReference>
<comment type="caution">
    <text evidence="2">The sequence shown here is derived from an EMBL/GenBank/DDBJ whole genome shotgun (WGS) entry which is preliminary data.</text>
</comment>
<name>A0A2P5AP97_PARAD</name>
<dbReference type="OrthoDB" id="10515266at2759"/>
<sequence length="140" mass="15607">METSRVFWKVLPFLDFWILLFAFLFFSLLGLTLGPKIGLTNCGCAIRERTARRLTALPSLGIAVDCGAVRLGSGDYFGAVFLGLLIKDCYERFTRGLLVRDCYEQSALGLLIEVCYEQSIGACYEVVFLVTSISSPLWDN</sequence>
<gene>
    <name evidence="2" type="ORF">PanWU01x14_313090</name>
</gene>
<reference evidence="3" key="1">
    <citation type="submission" date="2016-06" db="EMBL/GenBank/DDBJ databases">
        <title>Parallel loss of symbiosis genes in relatives of nitrogen-fixing non-legume Parasponia.</title>
        <authorList>
            <person name="Van Velzen R."/>
            <person name="Holmer R."/>
            <person name="Bu F."/>
            <person name="Rutten L."/>
            <person name="Van Zeijl A."/>
            <person name="Liu W."/>
            <person name="Santuari L."/>
            <person name="Cao Q."/>
            <person name="Sharma T."/>
            <person name="Shen D."/>
            <person name="Roswanjaya Y."/>
            <person name="Wardhani T."/>
            <person name="Kalhor M.S."/>
            <person name="Jansen J."/>
            <person name="Van den Hoogen J."/>
            <person name="Gungor B."/>
            <person name="Hartog M."/>
            <person name="Hontelez J."/>
            <person name="Verver J."/>
            <person name="Yang W.-C."/>
            <person name="Schijlen E."/>
            <person name="Repin R."/>
            <person name="Schilthuizen M."/>
            <person name="Schranz E."/>
            <person name="Heidstra R."/>
            <person name="Miyata K."/>
            <person name="Fedorova E."/>
            <person name="Kohlen W."/>
            <person name="Bisseling T."/>
            <person name="Smit S."/>
            <person name="Geurts R."/>
        </authorList>
    </citation>
    <scope>NUCLEOTIDE SEQUENCE [LARGE SCALE GENOMIC DNA]</scope>
    <source>
        <strain evidence="3">cv. WU1-14</strain>
    </source>
</reference>
<organism evidence="2 3">
    <name type="scientific">Parasponia andersonii</name>
    <name type="common">Sponia andersonii</name>
    <dbReference type="NCBI Taxonomy" id="3476"/>
    <lineage>
        <taxon>Eukaryota</taxon>
        <taxon>Viridiplantae</taxon>
        <taxon>Streptophyta</taxon>
        <taxon>Embryophyta</taxon>
        <taxon>Tracheophyta</taxon>
        <taxon>Spermatophyta</taxon>
        <taxon>Magnoliopsida</taxon>
        <taxon>eudicotyledons</taxon>
        <taxon>Gunneridae</taxon>
        <taxon>Pentapetalae</taxon>
        <taxon>rosids</taxon>
        <taxon>fabids</taxon>
        <taxon>Rosales</taxon>
        <taxon>Cannabaceae</taxon>
        <taxon>Parasponia</taxon>
    </lineage>
</organism>
<keyword evidence="1" id="KW-0812">Transmembrane</keyword>
<keyword evidence="1" id="KW-1133">Transmembrane helix</keyword>
<evidence type="ECO:0000256" key="1">
    <source>
        <dbReference type="SAM" id="Phobius"/>
    </source>
</evidence>
<dbReference type="AlphaFoldDB" id="A0A2P5AP97"/>
<proteinExistence type="predicted"/>
<accession>A0A2P5AP97</accession>